<dbReference type="AlphaFoldDB" id="A0A8J7RZY8"/>
<evidence type="ECO:0000313" key="8">
    <source>
        <dbReference type="Proteomes" id="UP000672602"/>
    </source>
</evidence>
<dbReference type="GO" id="GO:0016020">
    <property type="term" value="C:membrane"/>
    <property type="evidence" value="ECO:0007669"/>
    <property type="project" value="UniProtKB-SubCell"/>
</dbReference>
<feature type="transmembrane region" description="Helical" evidence="6">
    <location>
        <begin position="35"/>
        <end position="55"/>
    </location>
</feature>
<comment type="similarity">
    <text evidence="2 6">Belongs to the GDT1 family.</text>
</comment>
<reference evidence="7" key="1">
    <citation type="submission" date="2021-04" db="EMBL/GenBank/DDBJ databases">
        <authorList>
            <person name="Zhang D.-C."/>
        </authorList>
    </citation>
    <scope>NUCLEOTIDE SEQUENCE</scope>
    <source>
        <strain evidence="7">CGMCC 1.15697</strain>
    </source>
</reference>
<dbReference type="Pfam" id="PF01169">
    <property type="entry name" value="GDT1"/>
    <property type="match status" value="2"/>
</dbReference>
<feature type="transmembrane region" description="Helical" evidence="6">
    <location>
        <begin position="67"/>
        <end position="85"/>
    </location>
</feature>
<evidence type="ECO:0000256" key="3">
    <source>
        <dbReference type="ARBA" id="ARBA00022692"/>
    </source>
</evidence>
<name>A0A8J7RZY8_9PROT</name>
<keyword evidence="3 6" id="KW-0812">Transmembrane</keyword>
<evidence type="ECO:0000256" key="5">
    <source>
        <dbReference type="ARBA" id="ARBA00023136"/>
    </source>
</evidence>
<keyword evidence="5 6" id="KW-0472">Membrane</keyword>
<protein>
    <recommendedName>
        <fullName evidence="6">GDT1 family protein</fullName>
    </recommendedName>
</protein>
<dbReference type="EMBL" id="JAGMWN010000005">
    <property type="protein sequence ID" value="MBP5857822.1"/>
    <property type="molecule type" value="Genomic_DNA"/>
</dbReference>
<dbReference type="InterPro" id="IPR001727">
    <property type="entry name" value="GDT1-like"/>
</dbReference>
<dbReference type="RefSeq" id="WP_210682397.1">
    <property type="nucleotide sequence ID" value="NZ_JAGMWN010000005.1"/>
</dbReference>
<keyword evidence="8" id="KW-1185">Reference proteome</keyword>
<dbReference type="PANTHER" id="PTHR12608">
    <property type="entry name" value="TRANSMEMBRANE PROTEIN HTP-1 RELATED"/>
    <property type="match status" value="1"/>
</dbReference>
<comment type="subcellular location">
    <subcellularLocation>
        <location evidence="1 6">Membrane</location>
        <topology evidence="1 6">Multi-pass membrane protein</topology>
    </subcellularLocation>
</comment>
<evidence type="ECO:0000256" key="1">
    <source>
        <dbReference type="ARBA" id="ARBA00004141"/>
    </source>
</evidence>
<evidence type="ECO:0000256" key="4">
    <source>
        <dbReference type="ARBA" id="ARBA00022989"/>
    </source>
</evidence>
<dbReference type="GO" id="GO:0046873">
    <property type="term" value="F:metal ion transmembrane transporter activity"/>
    <property type="evidence" value="ECO:0007669"/>
    <property type="project" value="InterPro"/>
</dbReference>
<feature type="transmembrane region" description="Helical" evidence="6">
    <location>
        <begin position="166"/>
        <end position="187"/>
    </location>
</feature>
<feature type="transmembrane region" description="Helical" evidence="6">
    <location>
        <begin position="133"/>
        <end position="154"/>
    </location>
</feature>
<accession>A0A8J7RZY8</accession>
<evidence type="ECO:0000256" key="6">
    <source>
        <dbReference type="RuleBase" id="RU365102"/>
    </source>
</evidence>
<proteinExistence type="inferred from homology"/>
<organism evidence="7 8">
    <name type="scientific">Marivibrio halodurans</name>
    <dbReference type="NCBI Taxonomy" id="2039722"/>
    <lineage>
        <taxon>Bacteria</taxon>
        <taxon>Pseudomonadati</taxon>
        <taxon>Pseudomonadota</taxon>
        <taxon>Alphaproteobacteria</taxon>
        <taxon>Rhodospirillales</taxon>
        <taxon>Rhodospirillaceae</taxon>
        <taxon>Marivibrio</taxon>
    </lineage>
</organism>
<evidence type="ECO:0000313" key="7">
    <source>
        <dbReference type="EMBL" id="MBP5857822.1"/>
    </source>
</evidence>
<dbReference type="Proteomes" id="UP000672602">
    <property type="component" value="Unassembled WGS sequence"/>
</dbReference>
<comment type="caution">
    <text evidence="7">The sequence shown here is derived from an EMBL/GenBank/DDBJ whole genome shotgun (WGS) entry which is preliminary data.</text>
</comment>
<evidence type="ECO:0000256" key="2">
    <source>
        <dbReference type="ARBA" id="ARBA00009190"/>
    </source>
</evidence>
<sequence>MDAFLISTGIVAIAEVGDKTQLLALILAARFRKPVPIIIGILIATVANHALAAWVGLLVADWLGPEILRWVLGLSFLAMAAWMLIPDKVEDGDTLSASRFGPFLATLVTFFLLEIGDKTQVATIALAARFDDIVMVTIGTTLGMMIANVPAVLVGKAAATRIPLTFVHAVAALIFAALGLLALVNAGDLFGAA</sequence>
<keyword evidence="4 6" id="KW-1133">Transmembrane helix</keyword>
<gene>
    <name evidence="7" type="ORF">KAJ83_12450</name>
</gene>
<feature type="transmembrane region" description="Helical" evidence="6">
    <location>
        <begin position="97"/>
        <end position="113"/>
    </location>
</feature>
<dbReference type="PANTHER" id="PTHR12608:SF1">
    <property type="entry name" value="TRANSMEMBRANE PROTEIN 165"/>
    <property type="match status" value="1"/>
</dbReference>